<accession>A0A2R8B9R9</accession>
<evidence type="ECO:0000313" key="2">
    <source>
        <dbReference type="EMBL" id="SPH19778.1"/>
    </source>
</evidence>
<proteinExistence type="predicted"/>
<name>A0A2R8B9R9_9RHOB</name>
<feature type="region of interest" description="Disordered" evidence="1">
    <location>
        <begin position="1"/>
        <end position="24"/>
    </location>
</feature>
<dbReference type="Proteomes" id="UP000244880">
    <property type="component" value="Unassembled WGS sequence"/>
</dbReference>
<evidence type="ECO:0000313" key="3">
    <source>
        <dbReference type="Proteomes" id="UP000244880"/>
    </source>
</evidence>
<dbReference type="EMBL" id="OMOR01000001">
    <property type="protein sequence ID" value="SPH19778.1"/>
    <property type="molecule type" value="Genomic_DNA"/>
</dbReference>
<keyword evidence="3" id="KW-1185">Reference proteome</keyword>
<organism evidence="2 3">
    <name type="scientific">Ascidiaceihabitans donghaensis</name>
    <dbReference type="NCBI Taxonomy" id="1510460"/>
    <lineage>
        <taxon>Bacteria</taxon>
        <taxon>Pseudomonadati</taxon>
        <taxon>Pseudomonadota</taxon>
        <taxon>Alphaproteobacteria</taxon>
        <taxon>Rhodobacterales</taxon>
        <taxon>Paracoccaceae</taxon>
        <taxon>Ascidiaceihabitans</taxon>
    </lineage>
</organism>
<evidence type="ECO:0000256" key="1">
    <source>
        <dbReference type="SAM" id="MobiDB-lite"/>
    </source>
</evidence>
<sequence length="157" mass="17602">MRLSTGVDIQKVDPSNEPNRPHISSDIQFSNNVEAVLPNSLASRFRPSASPLQCGPSGAPLCISASPVRWVLRLVPQTRNPFFTKTSSFLKKPDFSIKISALRKIIAMTYPSFCLKLRDTVTANFRRVSTYRLIHRHIPKTGHFGRQIASESARLIQ</sequence>
<reference evidence="2 3" key="1">
    <citation type="submission" date="2018-03" db="EMBL/GenBank/DDBJ databases">
        <authorList>
            <person name="Keele B.F."/>
        </authorList>
    </citation>
    <scope>NUCLEOTIDE SEQUENCE [LARGE SCALE GENOMIC DNA]</scope>
    <source>
        <strain evidence="2 3">CECT 8599</strain>
    </source>
</reference>
<protein>
    <submittedName>
        <fullName evidence="2">Uncharacterized protein</fullName>
    </submittedName>
</protein>
<gene>
    <name evidence="2" type="ORF">ASD8599_00514</name>
</gene>
<dbReference type="AlphaFoldDB" id="A0A2R8B9R9"/>